<keyword evidence="1" id="KW-0472">Membrane</keyword>
<keyword evidence="1" id="KW-1133">Transmembrane helix</keyword>
<proteinExistence type="predicted"/>
<sequence length="104" mass="11701">MQHSLPQNSVCVEVRFRRGGVGHGILVVVNGLLHIAVLHLDGRSRRWSRGQRSMDTPTYMVCPCKAMRGAAGGMLLNGKVVLPERWWTYEDCWVITDSLKINPN</sequence>
<name>A0A7S4CJ82_9EUGL</name>
<accession>A0A7S4CJ82</accession>
<dbReference type="EMBL" id="HBJA01029627">
    <property type="protein sequence ID" value="CAE0798591.1"/>
    <property type="molecule type" value="Transcribed_RNA"/>
</dbReference>
<keyword evidence="1" id="KW-0812">Transmembrane</keyword>
<feature type="transmembrane region" description="Helical" evidence="1">
    <location>
        <begin position="20"/>
        <end position="40"/>
    </location>
</feature>
<evidence type="ECO:0000256" key="1">
    <source>
        <dbReference type="SAM" id="Phobius"/>
    </source>
</evidence>
<evidence type="ECO:0000313" key="2">
    <source>
        <dbReference type="EMBL" id="CAE0798591.1"/>
    </source>
</evidence>
<gene>
    <name evidence="2" type="ORF">EGYM00163_LOCUS9711</name>
</gene>
<organism evidence="2">
    <name type="scientific">Eutreptiella gymnastica</name>
    <dbReference type="NCBI Taxonomy" id="73025"/>
    <lineage>
        <taxon>Eukaryota</taxon>
        <taxon>Discoba</taxon>
        <taxon>Euglenozoa</taxon>
        <taxon>Euglenida</taxon>
        <taxon>Spirocuta</taxon>
        <taxon>Euglenophyceae</taxon>
        <taxon>Eutreptiales</taxon>
        <taxon>Eutreptiaceae</taxon>
        <taxon>Eutreptiella</taxon>
    </lineage>
</organism>
<dbReference type="AlphaFoldDB" id="A0A7S4CJ82"/>
<reference evidence="2" key="1">
    <citation type="submission" date="2021-01" db="EMBL/GenBank/DDBJ databases">
        <authorList>
            <person name="Corre E."/>
            <person name="Pelletier E."/>
            <person name="Niang G."/>
            <person name="Scheremetjew M."/>
            <person name="Finn R."/>
            <person name="Kale V."/>
            <person name="Holt S."/>
            <person name="Cochrane G."/>
            <person name="Meng A."/>
            <person name="Brown T."/>
            <person name="Cohen L."/>
        </authorList>
    </citation>
    <scope>NUCLEOTIDE SEQUENCE</scope>
    <source>
        <strain evidence="2">CCMP1594</strain>
    </source>
</reference>
<protein>
    <submittedName>
        <fullName evidence="2">Uncharacterized protein</fullName>
    </submittedName>
</protein>